<evidence type="ECO:0000313" key="2">
    <source>
        <dbReference type="Proteomes" id="UP001168821"/>
    </source>
</evidence>
<reference evidence="1" key="1">
    <citation type="journal article" date="2023" name="G3 (Bethesda)">
        <title>Whole genome assemblies of Zophobas morio and Tenebrio molitor.</title>
        <authorList>
            <person name="Kaur S."/>
            <person name="Stinson S.A."/>
            <person name="diCenzo G.C."/>
        </authorList>
    </citation>
    <scope>NUCLEOTIDE SEQUENCE</scope>
    <source>
        <strain evidence="1">QUZm001</strain>
    </source>
</reference>
<dbReference type="Proteomes" id="UP001168821">
    <property type="component" value="Unassembled WGS sequence"/>
</dbReference>
<dbReference type="EMBL" id="JALNTZ010000003">
    <property type="protein sequence ID" value="KAJ3657471.1"/>
    <property type="molecule type" value="Genomic_DNA"/>
</dbReference>
<protein>
    <submittedName>
        <fullName evidence="1">Uncharacterized protein</fullName>
    </submittedName>
</protein>
<evidence type="ECO:0000313" key="1">
    <source>
        <dbReference type="EMBL" id="KAJ3657471.1"/>
    </source>
</evidence>
<comment type="caution">
    <text evidence="1">The sequence shown here is derived from an EMBL/GenBank/DDBJ whole genome shotgun (WGS) entry which is preliminary data.</text>
</comment>
<keyword evidence="2" id="KW-1185">Reference proteome</keyword>
<sequence length="125" mass="14109">MAPARAAVEKKPLSITRKHVRAYRFVFTRASTSYGQVARLSPRHMVKQGLRAILHFLSLNISFQWGELPIIPAHVPHMPFLVTFRIQNKIITEKKLGSGTAVPDRSTCSHISSTALSGPVLHWWR</sequence>
<gene>
    <name evidence="1" type="ORF">Zmor_009271</name>
</gene>
<proteinExistence type="predicted"/>
<dbReference type="AlphaFoldDB" id="A0AA38MI71"/>
<name>A0AA38MI71_9CUCU</name>
<organism evidence="1 2">
    <name type="scientific">Zophobas morio</name>
    <dbReference type="NCBI Taxonomy" id="2755281"/>
    <lineage>
        <taxon>Eukaryota</taxon>
        <taxon>Metazoa</taxon>
        <taxon>Ecdysozoa</taxon>
        <taxon>Arthropoda</taxon>
        <taxon>Hexapoda</taxon>
        <taxon>Insecta</taxon>
        <taxon>Pterygota</taxon>
        <taxon>Neoptera</taxon>
        <taxon>Endopterygota</taxon>
        <taxon>Coleoptera</taxon>
        <taxon>Polyphaga</taxon>
        <taxon>Cucujiformia</taxon>
        <taxon>Tenebrionidae</taxon>
        <taxon>Zophobas</taxon>
    </lineage>
</organism>
<accession>A0AA38MI71</accession>